<reference evidence="2 3" key="1">
    <citation type="submission" date="2018-03" db="EMBL/GenBank/DDBJ databases">
        <title>Aquarubrobacter algicola gen. nov., sp. nov., a novel actinobacterium isolated from shallow eutrophic lake during the end of cyanobacterial harmful algal blooms.</title>
        <authorList>
            <person name="Chun S.J."/>
        </authorList>
    </citation>
    <scope>NUCLEOTIDE SEQUENCE [LARGE SCALE GENOMIC DNA]</scope>
    <source>
        <strain evidence="2 3">Seoho-28</strain>
    </source>
</reference>
<keyword evidence="3" id="KW-1185">Reference proteome</keyword>
<keyword evidence="1" id="KW-1133">Transmembrane helix</keyword>
<protein>
    <submittedName>
        <fullName evidence="2">Uncharacterized protein</fullName>
    </submittedName>
</protein>
<dbReference type="Proteomes" id="UP000240739">
    <property type="component" value="Unassembled WGS sequence"/>
</dbReference>
<comment type="caution">
    <text evidence="2">The sequence shown here is derived from an EMBL/GenBank/DDBJ whole genome shotgun (WGS) entry which is preliminary data.</text>
</comment>
<feature type="transmembrane region" description="Helical" evidence="1">
    <location>
        <begin position="27"/>
        <end position="46"/>
    </location>
</feature>
<keyword evidence="1" id="KW-0472">Membrane</keyword>
<dbReference type="OrthoDB" id="5243539at2"/>
<keyword evidence="1" id="KW-0812">Transmembrane</keyword>
<gene>
    <name evidence="2" type="ORF">C7Y72_11550</name>
</gene>
<organism evidence="2 3">
    <name type="scientific">Paraconexibacter algicola</name>
    <dbReference type="NCBI Taxonomy" id="2133960"/>
    <lineage>
        <taxon>Bacteria</taxon>
        <taxon>Bacillati</taxon>
        <taxon>Actinomycetota</taxon>
        <taxon>Thermoleophilia</taxon>
        <taxon>Solirubrobacterales</taxon>
        <taxon>Paraconexibacteraceae</taxon>
        <taxon>Paraconexibacter</taxon>
    </lineage>
</organism>
<sequence>MSSPVREGLGPTLPELLSARTGRPARTWTRLLIGAAVVLLLVAVGVRLAQREAAEKTGVVVTGGLFPFNLAYDETRLERVDPQRGERLRLVSPPDAPTLLEFTVAQRRLDAYPGDAAGYVPVLASVVADELAAADPDFRLRGEGRARINDNPGYQITFQTKRDGRTVYGKRFLLYDDPDDDEATVNRPTVVAVVTLLNGRSDAVPRADAVGGNGPLKTPLRSFRFGASRP</sequence>
<proteinExistence type="predicted"/>
<dbReference type="EMBL" id="PYYB01000001">
    <property type="protein sequence ID" value="PTL60227.1"/>
    <property type="molecule type" value="Genomic_DNA"/>
</dbReference>
<evidence type="ECO:0000313" key="3">
    <source>
        <dbReference type="Proteomes" id="UP000240739"/>
    </source>
</evidence>
<accession>A0A2T4ULV2</accession>
<evidence type="ECO:0000256" key="1">
    <source>
        <dbReference type="SAM" id="Phobius"/>
    </source>
</evidence>
<dbReference type="AlphaFoldDB" id="A0A2T4ULV2"/>
<dbReference type="RefSeq" id="WP_107568872.1">
    <property type="nucleotide sequence ID" value="NZ_PYYB01000001.1"/>
</dbReference>
<evidence type="ECO:0000313" key="2">
    <source>
        <dbReference type="EMBL" id="PTL60227.1"/>
    </source>
</evidence>
<name>A0A2T4ULV2_9ACTN</name>